<dbReference type="AlphaFoldDB" id="A0A4R9BGL6"/>
<proteinExistence type="predicted"/>
<accession>A0A4R9BGL6</accession>
<keyword evidence="2" id="KW-1185">Reference proteome</keyword>
<dbReference type="OrthoDB" id="3718343at2"/>
<comment type="caution">
    <text evidence="1">The sequence shown here is derived from an EMBL/GenBank/DDBJ whole genome shotgun (WGS) entry which is preliminary data.</text>
</comment>
<name>A0A4R9BGL6_9MICO</name>
<organism evidence="1 2">
    <name type="scientific">Cryobacterium fucosi</name>
    <dbReference type="NCBI Taxonomy" id="1259157"/>
    <lineage>
        <taxon>Bacteria</taxon>
        <taxon>Bacillati</taxon>
        <taxon>Actinomycetota</taxon>
        <taxon>Actinomycetes</taxon>
        <taxon>Micrococcales</taxon>
        <taxon>Microbacteriaceae</taxon>
        <taxon>Cryobacterium</taxon>
    </lineage>
</organism>
<gene>
    <name evidence="1" type="ORF">E3T48_02285</name>
</gene>
<dbReference type="EMBL" id="SOHH01000025">
    <property type="protein sequence ID" value="TFD82508.1"/>
    <property type="molecule type" value="Genomic_DNA"/>
</dbReference>
<evidence type="ECO:0000313" key="1">
    <source>
        <dbReference type="EMBL" id="TFD82508.1"/>
    </source>
</evidence>
<dbReference type="Proteomes" id="UP000298313">
    <property type="component" value="Unassembled WGS sequence"/>
</dbReference>
<reference evidence="1 2" key="1">
    <citation type="submission" date="2019-03" db="EMBL/GenBank/DDBJ databases">
        <title>Genomics of glacier-inhabiting Cryobacterium strains.</title>
        <authorList>
            <person name="Liu Q."/>
            <person name="Xin Y.-H."/>
        </authorList>
    </citation>
    <scope>NUCLEOTIDE SEQUENCE [LARGE SCALE GENOMIC DNA]</scope>
    <source>
        <strain evidence="1 2">Hh4</strain>
    </source>
</reference>
<sequence>MSAAINSGAAVSVTARMDPAVKRAIAAIPDNAWEAIEYTDAIYDEVTKTWISTAEIAEIPFTAFTSWKQSERITGRLVVRRIPELNKKDLEDPTLYDFIRGGPGALHKVDREGICSELLASTHPDT</sequence>
<evidence type="ECO:0000313" key="2">
    <source>
        <dbReference type="Proteomes" id="UP000298313"/>
    </source>
</evidence>
<protein>
    <submittedName>
        <fullName evidence="1">Uncharacterized protein</fullName>
    </submittedName>
</protein>